<dbReference type="AlphaFoldDB" id="A0AAV4MGK4"/>
<accession>A0AAV4MGK4</accession>
<protein>
    <submittedName>
        <fullName evidence="1">Uncharacterized protein</fullName>
    </submittedName>
</protein>
<evidence type="ECO:0000313" key="2">
    <source>
        <dbReference type="Proteomes" id="UP001054945"/>
    </source>
</evidence>
<reference evidence="1 2" key="1">
    <citation type="submission" date="2021-06" db="EMBL/GenBank/DDBJ databases">
        <title>Caerostris extrusa draft genome.</title>
        <authorList>
            <person name="Kono N."/>
            <person name="Arakawa K."/>
        </authorList>
    </citation>
    <scope>NUCLEOTIDE SEQUENCE [LARGE SCALE GENOMIC DNA]</scope>
</reference>
<organism evidence="1 2">
    <name type="scientific">Caerostris extrusa</name>
    <name type="common">Bark spider</name>
    <name type="synonym">Caerostris bankana</name>
    <dbReference type="NCBI Taxonomy" id="172846"/>
    <lineage>
        <taxon>Eukaryota</taxon>
        <taxon>Metazoa</taxon>
        <taxon>Ecdysozoa</taxon>
        <taxon>Arthropoda</taxon>
        <taxon>Chelicerata</taxon>
        <taxon>Arachnida</taxon>
        <taxon>Araneae</taxon>
        <taxon>Araneomorphae</taxon>
        <taxon>Entelegynae</taxon>
        <taxon>Araneoidea</taxon>
        <taxon>Araneidae</taxon>
        <taxon>Caerostris</taxon>
    </lineage>
</organism>
<sequence length="111" mass="13013">MELPSHFEISKHEWMRLMSWIRGDSAVDKDSSPAVSQTLAHPRVRFSHSGIHYYKRILNLPHLCRNFGKAFQQREVFLCVHRNFAHNNLLLWCDLLSWMNGAPVSLRDIQA</sequence>
<evidence type="ECO:0000313" key="1">
    <source>
        <dbReference type="EMBL" id="GIX71536.1"/>
    </source>
</evidence>
<name>A0AAV4MGK4_CAEEX</name>
<proteinExistence type="predicted"/>
<dbReference type="Proteomes" id="UP001054945">
    <property type="component" value="Unassembled WGS sequence"/>
</dbReference>
<dbReference type="EMBL" id="BPLR01002229">
    <property type="protein sequence ID" value="GIX71536.1"/>
    <property type="molecule type" value="Genomic_DNA"/>
</dbReference>
<gene>
    <name evidence="1" type="ORF">CEXT_523511</name>
</gene>
<keyword evidence="2" id="KW-1185">Reference proteome</keyword>
<comment type="caution">
    <text evidence="1">The sequence shown here is derived from an EMBL/GenBank/DDBJ whole genome shotgun (WGS) entry which is preliminary data.</text>
</comment>